<dbReference type="FunFam" id="3.20.20.140:FF:000018">
    <property type="entry name" value="3'-5' ssDNA/RNA exonuclease TatD"/>
    <property type="match status" value="1"/>
</dbReference>
<evidence type="ECO:0000256" key="6">
    <source>
        <dbReference type="ARBA" id="ARBA00022842"/>
    </source>
</evidence>
<dbReference type="EMBL" id="CP026604">
    <property type="protein sequence ID" value="AWB66782.1"/>
    <property type="molecule type" value="Genomic_DNA"/>
</dbReference>
<proteinExistence type="predicted"/>
<dbReference type="PIRSF" id="PIRSF005902">
    <property type="entry name" value="DNase_TatD"/>
    <property type="match status" value="1"/>
</dbReference>
<organism evidence="8 9">
    <name type="scientific">Saccharobesus litoralis</name>
    <dbReference type="NCBI Taxonomy" id="2172099"/>
    <lineage>
        <taxon>Bacteria</taxon>
        <taxon>Pseudomonadati</taxon>
        <taxon>Pseudomonadota</taxon>
        <taxon>Gammaproteobacteria</taxon>
        <taxon>Alteromonadales</taxon>
        <taxon>Alteromonadaceae</taxon>
        <taxon>Saccharobesus</taxon>
    </lineage>
</organism>
<dbReference type="OrthoDB" id="9810005at2"/>
<accession>A0A2S0VRG9</accession>
<feature type="binding site" evidence="7">
    <location>
        <position position="208"/>
    </location>
    <ligand>
        <name>a divalent metal cation</name>
        <dbReference type="ChEBI" id="CHEBI:60240"/>
        <label>1</label>
    </ligand>
</feature>
<keyword evidence="3 7" id="KW-0479">Metal-binding</keyword>
<feature type="binding site" evidence="7">
    <location>
        <position position="132"/>
    </location>
    <ligand>
        <name>a divalent metal cation</name>
        <dbReference type="ChEBI" id="CHEBI:60240"/>
        <label>2</label>
    </ligand>
</feature>
<gene>
    <name evidence="8" type="ORF">C2869_10240</name>
</gene>
<dbReference type="KEGG" id="cate:C2869_10240"/>
<dbReference type="AlphaFoldDB" id="A0A2S0VRG9"/>
<evidence type="ECO:0000256" key="1">
    <source>
        <dbReference type="ARBA" id="ARBA00022490"/>
    </source>
</evidence>
<dbReference type="PANTHER" id="PTHR10060:SF15">
    <property type="entry name" value="DEOXYRIBONUCLEASE TATDN1"/>
    <property type="match status" value="1"/>
</dbReference>
<dbReference type="InterPro" id="IPR050891">
    <property type="entry name" value="TatD-type_Hydrolase"/>
</dbReference>
<evidence type="ECO:0000256" key="4">
    <source>
        <dbReference type="ARBA" id="ARBA00022801"/>
    </source>
</evidence>
<sequence>MMLPVFDIGVNLTSSQFAKDCPEVIDSALQAGVAGMMVTGTTLAESQAASQIAQQYPNQLFCTAGVHPHYACEFQPEDLDKLRALHALPHVLAVGECGLDFNRDFSPRDVQQAVFEQQIQLAIALGKPIFMHQRDAHDCFMEVIQPYSQQLKSAVVHCFTGTQQEMQDYLDLGFYIGFTGWICDERRGVEVKALTAQVPDNRLLIETDAPYLLPRDLKPKPKSRRNEPKFLPHILTTIADVRGEAPEALAEQIWHNSQKFLQITL</sequence>
<dbReference type="InterPro" id="IPR001130">
    <property type="entry name" value="TatD-like"/>
</dbReference>
<evidence type="ECO:0000256" key="7">
    <source>
        <dbReference type="PIRSR" id="PIRSR005902-1"/>
    </source>
</evidence>
<feature type="binding site" evidence="7">
    <location>
        <position position="96"/>
    </location>
    <ligand>
        <name>a divalent metal cation</name>
        <dbReference type="ChEBI" id="CHEBI:60240"/>
        <label>1</label>
    </ligand>
</feature>
<keyword evidence="1" id="KW-0963">Cytoplasm</keyword>
<evidence type="ECO:0000313" key="8">
    <source>
        <dbReference type="EMBL" id="AWB66782.1"/>
    </source>
</evidence>
<keyword evidence="6" id="KW-0460">Magnesium</keyword>
<dbReference type="Proteomes" id="UP000244441">
    <property type="component" value="Chromosome"/>
</dbReference>
<reference evidence="8 9" key="1">
    <citation type="submission" date="2018-01" db="EMBL/GenBank/DDBJ databases">
        <title>Genome sequence of a Cantenovulum-like bacteria.</title>
        <authorList>
            <person name="Tan W.R."/>
            <person name="Lau N.-S."/>
            <person name="Go F."/>
            <person name="Amirul A.-A.A."/>
        </authorList>
    </citation>
    <scope>NUCLEOTIDE SEQUENCE [LARGE SCALE GENOMIC DNA]</scope>
    <source>
        <strain evidence="8 9">CCB-QB4</strain>
    </source>
</reference>
<evidence type="ECO:0000313" key="9">
    <source>
        <dbReference type="Proteomes" id="UP000244441"/>
    </source>
</evidence>
<dbReference type="CDD" id="cd01310">
    <property type="entry name" value="TatD_DNAse"/>
    <property type="match status" value="1"/>
</dbReference>
<protein>
    <submittedName>
        <fullName evidence="8">Hydrolase TatD</fullName>
    </submittedName>
</protein>
<keyword evidence="4 8" id="KW-0378">Hydrolase</keyword>
<dbReference type="Gene3D" id="3.20.20.140">
    <property type="entry name" value="Metal-dependent hydrolases"/>
    <property type="match status" value="1"/>
</dbReference>
<dbReference type="InterPro" id="IPR018228">
    <property type="entry name" value="DNase_TatD-rel_CS"/>
</dbReference>
<keyword evidence="5" id="KW-0269">Exonuclease</keyword>
<dbReference type="GO" id="GO:0046872">
    <property type="term" value="F:metal ion binding"/>
    <property type="evidence" value="ECO:0007669"/>
    <property type="project" value="UniProtKB-KW"/>
</dbReference>
<name>A0A2S0VRG9_9ALTE</name>
<evidence type="ECO:0000256" key="3">
    <source>
        <dbReference type="ARBA" id="ARBA00022723"/>
    </source>
</evidence>
<feature type="binding site" evidence="7">
    <location>
        <position position="157"/>
    </location>
    <ligand>
        <name>a divalent metal cation</name>
        <dbReference type="ChEBI" id="CHEBI:60240"/>
        <label>2</label>
    </ligand>
</feature>
<dbReference type="PROSITE" id="PS01090">
    <property type="entry name" value="TATD_2"/>
    <property type="match status" value="1"/>
</dbReference>
<dbReference type="SUPFAM" id="SSF51556">
    <property type="entry name" value="Metallo-dependent hydrolases"/>
    <property type="match status" value="1"/>
</dbReference>
<keyword evidence="2" id="KW-0540">Nuclease</keyword>
<dbReference type="InterPro" id="IPR032466">
    <property type="entry name" value="Metal_Hydrolase"/>
</dbReference>
<dbReference type="PANTHER" id="PTHR10060">
    <property type="entry name" value="TATD FAMILY DEOXYRIBONUCLEASE"/>
    <property type="match status" value="1"/>
</dbReference>
<evidence type="ECO:0000256" key="5">
    <source>
        <dbReference type="ARBA" id="ARBA00022839"/>
    </source>
</evidence>
<keyword evidence="9" id="KW-1185">Reference proteome</keyword>
<dbReference type="GO" id="GO:0004527">
    <property type="term" value="F:exonuclease activity"/>
    <property type="evidence" value="ECO:0007669"/>
    <property type="project" value="UniProtKB-KW"/>
</dbReference>
<dbReference type="Pfam" id="PF01026">
    <property type="entry name" value="TatD_DNase"/>
    <property type="match status" value="1"/>
</dbReference>
<evidence type="ECO:0000256" key="2">
    <source>
        <dbReference type="ARBA" id="ARBA00022722"/>
    </source>
</evidence>